<protein>
    <submittedName>
        <fullName evidence="5">Uncharacterized protein</fullName>
    </submittedName>
</protein>
<dbReference type="SUPFAM" id="SSF51735">
    <property type="entry name" value="NAD(P)-binding Rossmann-fold domains"/>
    <property type="match status" value="1"/>
</dbReference>
<keyword evidence="6" id="KW-1185">Reference proteome</keyword>
<keyword evidence="2" id="KW-0521">NADP</keyword>
<evidence type="ECO:0000313" key="5">
    <source>
        <dbReference type="EMBL" id="KAJ1643847.1"/>
    </source>
</evidence>
<dbReference type="Proteomes" id="UP001145021">
    <property type="component" value="Unassembled WGS sequence"/>
</dbReference>
<dbReference type="PRINTS" id="PR00081">
    <property type="entry name" value="GDHRDH"/>
</dbReference>
<proteinExistence type="inferred from homology"/>
<dbReference type="EMBL" id="JANBOH010000214">
    <property type="protein sequence ID" value="KAJ1643847.1"/>
    <property type="molecule type" value="Genomic_DNA"/>
</dbReference>
<organism evidence="5 6">
    <name type="scientific">Coemansia asiatica</name>
    <dbReference type="NCBI Taxonomy" id="1052880"/>
    <lineage>
        <taxon>Eukaryota</taxon>
        <taxon>Fungi</taxon>
        <taxon>Fungi incertae sedis</taxon>
        <taxon>Zoopagomycota</taxon>
        <taxon>Kickxellomycotina</taxon>
        <taxon>Kickxellomycetes</taxon>
        <taxon>Kickxellales</taxon>
        <taxon>Kickxellaceae</taxon>
        <taxon>Coemansia</taxon>
    </lineage>
</organism>
<dbReference type="PRINTS" id="PR00080">
    <property type="entry name" value="SDRFAMILY"/>
</dbReference>
<evidence type="ECO:0000256" key="1">
    <source>
        <dbReference type="ARBA" id="ARBA00006484"/>
    </source>
</evidence>
<comment type="similarity">
    <text evidence="1 4">Belongs to the short-chain dehydrogenases/reductases (SDR) family.</text>
</comment>
<evidence type="ECO:0000256" key="4">
    <source>
        <dbReference type="RuleBase" id="RU000363"/>
    </source>
</evidence>
<keyword evidence="3" id="KW-0560">Oxidoreductase</keyword>
<dbReference type="InterPro" id="IPR036291">
    <property type="entry name" value="NAD(P)-bd_dom_sf"/>
</dbReference>
<dbReference type="PROSITE" id="PS00061">
    <property type="entry name" value="ADH_SHORT"/>
    <property type="match status" value="1"/>
</dbReference>
<reference evidence="5" key="1">
    <citation type="submission" date="2022-07" db="EMBL/GenBank/DDBJ databases">
        <title>Phylogenomic reconstructions and comparative analyses of Kickxellomycotina fungi.</title>
        <authorList>
            <person name="Reynolds N.K."/>
            <person name="Stajich J.E."/>
            <person name="Barry K."/>
            <person name="Grigoriev I.V."/>
            <person name="Crous P."/>
            <person name="Smith M.E."/>
        </authorList>
    </citation>
    <scope>NUCLEOTIDE SEQUENCE</scope>
    <source>
        <strain evidence="5">NBRC 105413</strain>
    </source>
</reference>
<dbReference type="InterPro" id="IPR002347">
    <property type="entry name" value="SDR_fam"/>
</dbReference>
<evidence type="ECO:0000256" key="2">
    <source>
        <dbReference type="ARBA" id="ARBA00022857"/>
    </source>
</evidence>
<comment type="caution">
    <text evidence="5">The sequence shown here is derived from an EMBL/GenBank/DDBJ whole genome shotgun (WGS) entry which is preliminary data.</text>
</comment>
<dbReference type="GO" id="GO:0005737">
    <property type="term" value="C:cytoplasm"/>
    <property type="evidence" value="ECO:0007669"/>
    <property type="project" value="TreeGrafter"/>
</dbReference>
<dbReference type="PANTHER" id="PTHR44229:SF4">
    <property type="entry name" value="15-HYDROXYPROSTAGLANDIN DEHYDROGENASE [NAD(+)]"/>
    <property type="match status" value="1"/>
</dbReference>
<dbReference type="Pfam" id="PF00106">
    <property type="entry name" value="adh_short"/>
    <property type="match status" value="1"/>
</dbReference>
<dbReference type="InterPro" id="IPR020904">
    <property type="entry name" value="Sc_DH/Rdtase_CS"/>
</dbReference>
<name>A0A9W7XJ65_9FUNG</name>
<accession>A0A9W7XJ65</accession>
<evidence type="ECO:0000313" key="6">
    <source>
        <dbReference type="Proteomes" id="UP001145021"/>
    </source>
</evidence>
<sequence length="285" mass="30794">MTFSDDIKGKVAVVTGGAQSMGLMTAQALIKLGAKVVIGDILDSGAEAVSKLNGQAEDDIAVFQKCDVTDSEQLHALIDLAISQFGRLDILVNNAGVVDRPIMMDLDGKYAMRCINVNFNALVDGTIYAVNYWNQEESRQGVVINLGSYAGYVPAPFIPVYSSTKAAVVMFTKTLSTLAPKVRVNAVAPSWVDTKFLDTCCIPRDHLAIKLSGVLDPQLVVDQIVHLIQDESMAGEVIRIDSHKEPELCALPNATRLMAEMKKKVEAMNLPGTEEIIASIDAIQK</sequence>
<dbReference type="Gene3D" id="3.40.50.720">
    <property type="entry name" value="NAD(P)-binding Rossmann-like Domain"/>
    <property type="match status" value="1"/>
</dbReference>
<gene>
    <name evidence="5" type="ORF">LPJ64_004418</name>
</gene>
<dbReference type="AlphaFoldDB" id="A0A9W7XJ65"/>
<dbReference type="PANTHER" id="PTHR44229">
    <property type="entry name" value="15-HYDROXYPROSTAGLANDIN DEHYDROGENASE [NAD(+)]"/>
    <property type="match status" value="1"/>
</dbReference>
<dbReference type="GO" id="GO:0016616">
    <property type="term" value="F:oxidoreductase activity, acting on the CH-OH group of donors, NAD or NADP as acceptor"/>
    <property type="evidence" value="ECO:0007669"/>
    <property type="project" value="TreeGrafter"/>
</dbReference>
<evidence type="ECO:0000256" key="3">
    <source>
        <dbReference type="ARBA" id="ARBA00023002"/>
    </source>
</evidence>